<dbReference type="InterPro" id="IPR009351">
    <property type="entry name" value="AlkZ-like"/>
</dbReference>
<protein>
    <recommendedName>
        <fullName evidence="3">Winged helix DNA-binding domain-containing protein</fullName>
    </recommendedName>
</protein>
<dbReference type="PANTHER" id="PTHR38479">
    <property type="entry name" value="LMO0824 PROTEIN"/>
    <property type="match status" value="1"/>
</dbReference>
<organism evidence="1 2">
    <name type="scientific">Asanoa iriomotensis</name>
    <dbReference type="NCBI Taxonomy" id="234613"/>
    <lineage>
        <taxon>Bacteria</taxon>
        <taxon>Bacillati</taxon>
        <taxon>Actinomycetota</taxon>
        <taxon>Actinomycetes</taxon>
        <taxon>Micromonosporales</taxon>
        <taxon>Micromonosporaceae</taxon>
        <taxon>Asanoa</taxon>
    </lineage>
</organism>
<dbReference type="EMBL" id="BONC01000032">
    <property type="protein sequence ID" value="GIF58343.1"/>
    <property type="molecule type" value="Genomic_DNA"/>
</dbReference>
<gene>
    <name evidence="1" type="ORF">Air01nite_44380</name>
</gene>
<comment type="caution">
    <text evidence="1">The sequence shown here is derived from an EMBL/GenBank/DDBJ whole genome shotgun (WGS) entry which is preliminary data.</text>
</comment>
<keyword evidence="2" id="KW-1185">Reference proteome</keyword>
<sequence>MRRHHLAGDKAADPVAVARRVVGIHAQVAASAVAATRLRTKATAETIDSLLYEKRTLVRTWAARGTLHLLPAADFPLWTAAMSTRKRETTNSWLKYNGVTADQMADILAALPDVLGADPLTREELADAIIAATGHEDLRPPLTQGFGAILKPAAFRGLLCSGPPRGRNVTFVAPRHWLGDWQPPDTDQAVDRLATDHLGAFGPATPDEFARWFDLAPALAKKSFKRLDLAEVDLDGETTFLPHEHLPGLTGKHPAAAALLPAFDPYVTGSTRQLERIGAAGHKAAVSRPQGWISATVVVDGWIRGVWEPGDGGKPTITTFGTLPATVRKAVADLSTGG</sequence>
<evidence type="ECO:0000313" key="2">
    <source>
        <dbReference type="Proteomes" id="UP000624325"/>
    </source>
</evidence>
<dbReference type="PANTHER" id="PTHR38479:SF2">
    <property type="entry name" value="WINGED HELIX DNA-BINDING DOMAIN-CONTAINING PROTEIN"/>
    <property type="match status" value="1"/>
</dbReference>
<evidence type="ECO:0000313" key="1">
    <source>
        <dbReference type="EMBL" id="GIF58343.1"/>
    </source>
</evidence>
<dbReference type="Pfam" id="PF06224">
    <property type="entry name" value="AlkZ-like"/>
    <property type="match status" value="1"/>
</dbReference>
<name>A0ABQ4C6D7_9ACTN</name>
<dbReference type="Proteomes" id="UP000624325">
    <property type="component" value="Unassembled WGS sequence"/>
</dbReference>
<reference evidence="1 2" key="1">
    <citation type="submission" date="2021-01" db="EMBL/GenBank/DDBJ databases">
        <title>Whole genome shotgun sequence of Asanoa iriomotensis NBRC 100142.</title>
        <authorList>
            <person name="Komaki H."/>
            <person name="Tamura T."/>
        </authorList>
    </citation>
    <scope>NUCLEOTIDE SEQUENCE [LARGE SCALE GENOMIC DNA]</scope>
    <source>
        <strain evidence="1 2">NBRC 100142</strain>
    </source>
</reference>
<accession>A0ABQ4C6D7</accession>
<evidence type="ECO:0008006" key="3">
    <source>
        <dbReference type="Google" id="ProtNLM"/>
    </source>
</evidence>
<proteinExistence type="predicted"/>